<evidence type="ECO:0000256" key="2">
    <source>
        <dbReference type="SAM" id="Phobius"/>
    </source>
</evidence>
<reference evidence="3" key="1">
    <citation type="submission" date="2021-01" db="EMBL/GenBank/DDBJ databases">
        <authorList>
            <consortium name="Genoscope - CEA"/>
            <person name="William W."/>
        </authorList>
    </citation>
    <scope>NUCLEOTIDE SEQUENCE</scope>
</reference>
<dbReference type="Proteomes" id="UP000692954">
    <property type="component" value="Unassembled WGS sequence"/>
</dbReference>
<proteinExistence type="predicted"/>
<gene>
    <name evidence="3" type="ORF">PSON_ATCC_30995.1.T0750037</name>
</gene>
<evidence type="ECO:0008006" key="5">
    <source>
        <dbReference type="Google" id="ProtNLM"/>
    </source>
</evidence>
<accession>A0A8S1PE21</accession>
<organism evidence="3 4">
    <name type="scientific">Paramecium sonneborni</name>
    <dbReference type="NCBI Taxonomy" id="65129"/>
    <lineage>
        <taxon>Eukaryota</taxon>
        <taxon>Sar</taxon>
        <taxon>Alveolata</taxon>
        <taxon>Ciliophora</taxon>
        <taxon>Intramacronucleata</taxon>
        <taxon>Oligohymenophorea</taxon>
        <taxon>Peniculida</taxon>
        <taxon>Parameciidae</taxon>
        <taxon>Paramecium</taxon>
    </lineage>
</organism>
<sequence length="245" mass="29077">MLFQQKQFEQTEFVQLIYQVLLLCVYILNKFMLNTFYVQQPYFYPLGYQYFMIPTPIALSNTQIINPQIQVMDKITQTNNISSELNQLSGQQKEKSISETESQLDSYSNNEEMRDTSIHSKSNKLKQSKKIQKPNFLVKSTNIQKNYAKAIVQYACRQRSIIFDTLGDDRGQEFLQLMNRLKNRLRNIGHITRYTHFEDFLQLFRILGNNFMKKESVCYIYNSKIQQKSCHLSNMSFVRNSLLKY</sequence>
<protein>
    <recommendedName>
        <fullName evidence="5">Transmembrane protein</fullName>
    </recommendedName>
</protein>
<name>A0A8S1PE21_9CILI</name>
<feature type="compositionally biased region" description="Polar residues" evidence="1">
    <location>
        <begin position="99"/>
        <end position="110"/>
    </location>
</feature>
<comment type="caution">
    <text evidence="3">The sequence shown here is derived from an EMBL/GenBank/DDBJ whole genome shotgun (WGS) entry which is preliminary data.</text>
</comment>
<dbReference type="AlphaFoldDB" id="A0A8S1PE21"/>
<keyword evidence="2" id="KW-0472">Membrane</keyword>
<feature type="transmembrane region" description="Helical" evidence="2">
    <location>
        <begin position="16"/>
        <end position="33"/>
    </location>
</feature>
<feature type="region of interest" description="Disordered" evidence="1">
    <location>
        <begin position="99"/>
        <end position="128"/>
    </location>
</feature>
<keyword evidence="4" id="KW-1185">Reference proteome</keyword>
<evidence type="ECO:0000313" key="3">
    <source>
        <dbReference type="EMBL" id="CAD8100983.1"/>
    </source>
</evidence>
<evidence type="ECO:0000313" key="4">
    <source>
        <dbReference type="Proteomes" id="UP000692954"/>
    </source>
</evidence>
<dbReference type="EMBL" id="CAJJDN010000075">
    <property type="protein sequence ID" value="CAD8100983.1"/>
    <property type="molecule type" value="Genomic_DNA"/>
</dbReference>
<evidence type="ECO:0000256" key="1">
    <source>
        <dbReference type="SAM" id="MobiDB-lite"/>
    </source>
</evidence>
<dbReference type="OrthoDB" id="303975at2759"/>
<keyword evidence="2" id="KW-0812">Transmembrane</keyword>
<keyword evidence="2" id="KW-1133">Transmembrane helix</keyword>